<comment type="caution">
    <text evidence="2">The sequence shown here is derived from an EMBL/GenBank/DDBJ whole genome shotgun (WGS) entry which is preliminary data.</text>
</comment>
<dbReference type="Proteomes" id="UP001519460">
    <property type="component" value="Unassembled WGS sequence"/>
</dbReference>
<feature type="region of interest" description="Disordered" evidence="1">
    <location>
        <begin position="1"/>
        <end position="58"/>
    </location>
</feature>
<reference evidence="2 3" key="1">
    <citation type="journal article" date="2023" name="Sci. Data">
        <title>Genome assembly of the Korean intertidal mud-creeper Batillaria attramentaria.</title>
        <authorList>
            <person name="Patra A.K."/>
            <person name="Ho P.T."/>
            <person name="Jun S."/>
            <person name="Lee S.J."/>
            <person name="Kim Y."/>
            <person name="Won Y.J."/>
        </authorList>
    </citation>
    <scope>NUCLEOTIDE SEQUENCE [LARGE SCALE GENOMIC DNA]</scope>
    <source>
        <strain evidence="2">Wonlab-2016</strain>
    </source>
</reference>
<feature type="compositionally biased region" description="Low complexity" evidence="1">
    <location>
        <begin position="21"/>
        <end position="36"/>
    </location>
</feature>
<organism evidence="2 3">
    <name type="scientific">Batillaria attramentaria</name>
    <dbReference type="NCBI Taxonomy" id="370345"/>
    <lineage>
        <taxon>Eukaryota</taxon>
        <taxon>Metazoa</taxon>
        <taxon>Spiralia</taxon>
        <taxon>Lophotrochozoa</taxon>
        <taxon>Mollusca</taxon>
        <taxon>Gastropoda</taxon>
        <taxon>Caenogastropoda</taxon>
        <taxon>Sorbeoconcha</taxon>
        <taxon>Cerithioidea</taxon>
        <taxon>Batillariidae</taxon>
        <taxon>Batillaria</taxon>
    </lineage>
</organism>
<gene>
    <name evidence="2" type="ORF">BaRGS_00040581</name>
</gene>
<keyword evidence="3" id="KW-1185">Reference proteome</keyword>
<evidence type="ECO:0000256" key="1">
    <source>
        <dbReference type="SAM" id="MobiDB-lite"/>
    </source>
</evidence>
<protein>
    <submittedName>
        <fullName evidence="2">Uncharacterized protein</fullName>
    </submittedName>
</protein>
<dbReference type="EMBL" id="JACVVK020000855">
    <property type="protein sequence ID" value="KAK7441336.1"/>
    <property type="molecule type" value="Genomic_DNA"/>
</dbReference>
<evidence type="ECO:0000313" key="2">
    <source>
        <dbReference type="EMBL" id="KAK7441336.1"/>
    </source>
</evidence>
<sequence length="58" mass="6039">MSHRGQPHPNETNEGDWAGQRSLPAGGSRAGALRAGTVTVTSGVRGPSVDSRDDQPAW</sequence>
<accession>A0ABD0IZM7</accession>
<evidence type="ECO:0000313" key="3">
    <source>
        <dbReference type="Proteomes" id="UP001519460"/>
    </source>
</evidence>
<proteinExistence type="predicted"/>
<name>A0ABD0IZM7_9CAEN</name>
<feature type="non-terminal residue" evidence="2">
    <location>
        <position position="58"/>
    </location>
</feature>
<dbReference type="AlphaFoldDB" id="A0ABD0IZM7"/>